<comment type="caution">
    <text evidence="4">The sequence shown here is derived from an EMBL/GenBank/DDBJ whole genome shotgun (WGS) entry which is preliminary data.</text>
</comment>
<sequence length="979" mass="105576">MSFTSPILVGREREIEQLDRRLAAAREGRGGAVFLLGDPGIGKSRLSAECAYQAFDTGMTALRGRGGGVSADIPFKPLCEALLSYTRTKEPPDDPALMPYLPALTTLVPEWRRAGVADHLESVMVLAEAVLRLLAVIGRDGGCLLVLEDLHDADADTLAVVEYLADNLADVPAFLLANMRSHAGPARSVAETCAQRRTAALVELAPLPPEQLARLTAACLEAPPDDLPRQLLARMERDTGGVPFVVEELLAAMADVGALEHDGRRWRLNGDPAIDVPTTLVRSITLRAAQLSPSARELLHTAAVFGSRFPVPMIQEATGLADREVMDFLRAGTGARLITPDDSAGDWYAFRHALMAEALRSSLIPAERASIARRAAGALERLHPGLPGEWCQIAATLRLTAGDTLGAAGLLADAGRRLLDDGAADLAVTLLERAYAMLGSAPADLRANVLQGLLHALTESGQADRAFALAKDLPISGDLAMTIPYEMDLRTKLAWVAAEIGGTADGLAHVAALRRLLQINPDEARTAAIDVIEAQLIVPDHGVLQQSPQRMAAAEALVRRAVEVAERVPLPEVACQAWERMAMFSRTRGFDEPDRCLTRVVSIADVHGLKLWKLRAMLRLTVNHALRTGEREPLEEVGRAAAQAGAISLVHSTQASLVMTGVLRGEYGDAHELAVPCVESTIRLGHTAYTQYLLLAQATLAAHQARRADMEGTLERFRRWGGESSLHMPVVYGLCQAMCALLEEDRDLCGEMLTRARKWEDDNPTIYYLTGRYGLGVLMDVLAGRAGATECDAAETTSAAELAWNRTFLHLARAVLLGRQGDPERALTAFGRAAEAARPFPLAHHLGLRLVAEAALADGWGEPLVWLRTAEEYFHQAGIPAVTGACRAMLRGAGAAVAQRRTGREQVPSGLRAQGVSVREYQVLALLAERRGNVDIGKRLFISPRTVEKHVASLLQKTGLPDRAAMYDHAAELMRHSPT</sequence>
<name>A0ABP8AZ62_9ACTN</name>
<dbReference type="Pfam" id="PF13191">
    <property type="entry name" value="AAA_16"/>
    <property type="match status" value="1"/>
</dbReference>
<dbReference type="SMART" id="SM00421">
    <property type="entry name" value="HTH_LUXR"/>
    <property type="match status" value="1"/>
</dbReference>
<dbReference type="PANTHER" id="PTHR16305:SF28">
    <property type="entry name" value="GUANYLATE CYCLASE DOMAIN-CONTAINING PROTEIN"/>
    <property type="match status" value="1"/>
</dbReference>
<proteinExistence type="predicted"/>
<dbReference type="EMBL" id="BAABAQ010000006">
    <property type="protein sequence ID" value="GAA4193667.1"/>
    <property type="molecule type" value="Genomic_DNA"/>
</dbReference>
<dbReference type="PROSITE" id="PS50043">
    <property type="entry name" value="HTH_LUXR_2"/>
    <property type="match status" value="1"/>
</dbReference>
<evidence type="ECO:0000256" key="1">
    <source>
        <dbReference type="ARBA" id="ARBA00022741"/>
    </source>
</evidence>
<reference evidence="5" key="1">
    <citation type="journal article" date="2019" name="Int. J. Syst. Evol. Microbiol.">
        <title>The Global Catalogue of Microorganisms (GCM) 10K type strain sequencing project: providing services to taxonomists for standard genome sequencing and annotation.</title>
        <authorList>
            <consortium name="The Broad Institute Genomics Platform"/>
            <consortium name="The Broad Institute Genome Sequencing Center for Infectious Disease"/>
            <person name="Wu L."/>
            <person name="Ma J."/>
        </authorList>
    </citation>
    <scope>NUCLEOTIDE SEQUENCE [LARGE SCALE GENOMIC DNA]</scope>
    <source>
        <strain evidence="5">JCM 17388</strain>
    </source>
</reference>
<dbReference type="RefSeq" id="WP_344919159.1">
    <property type="nucleotide sequence ID" value="NZ_BAABAQ010000006.1"/>
</dbReference>
<dbReference type="InterPro" id="IPR000792">
    <property type="entry name" value="Tscrpt_reg_LuxR_C"/>
</dbReference>
<dbReference type="InterPro" id="IPR041664">
    <property type="entry name" value="AAA_16"/>
</dbReference>
<dbReference type="CDD" id="cd06170">
    <property type="entry name" value="LuxR_C_like"/>
    <property type="match status" value="1"/>
</dbReference>
<dbReference type="InterPro" id="IPR016032">
    <property type="entry name" value="Sig_transdc_resp-reg_C-effctor"/>
</dbReference>
<keyword evidence="5" id="KW-1185">Reference proteome</keyword>
<feature type="domain" description="HTH luxR-type" evidence="3">
    <location>
        <begin position="909"/>
        <end position="974"/>
    </location>
</feature>
<protein>
    <recommendedName>
        <fullName evidence="3">HTH luxR-type domain-containing protein</fullName>
    </recommendedName>
</protein>
<evidence type="ECO:0000259" key="3">
    <source>
        <dbReference type="PROSITE" id="PS50043"/>
    </source>
</evidence>
<evidence type="ECO:0000256" key="2">
    <source>
        <dbReference type="ARBA" id="ARBA00022840"/>
    </source>
</evidence>
<gene>
    <name evidence="4" type="ORF">GCM10022252_36970</name>
</gene>
<evidence type="ECO:0000313" key="4">
    <source>
        <dbReference type="EMBL" id="GAA4193667.1"/>
    </source>
</evidence>
<dbReference type="SUPFAM" id="SSF46894">
    <property type="entry name" value="C-terminal effector domain of the bipartite response regulators"/>
    <property type="match status" value="1"/>
</dbReference>
<dbReference type="InterPro" id="IPR027417">
    <property type="entry name" value="P-loop_NTPase"/>
</dbReference>
<dbReference type="PANTHER" id="PTHR16305">
    <property type="entry name" value="TESTICULAR SOLUBLE ADENYLYL CYCLASE"/>
    <property type="match status" value="1"/>
</dbReference>
<organism evidence="4 5">
    <name type="scientific">Streptosporangium oxazolinicum</name>
    <dbReference type="NCBI Taxonomy" id="909287"/>
    <lineage>
        <taxon>Bacteria</taxon>
        <taxon>Bacillati</taxon>
        <taxon>Actinomycetota</taxon>
        <taxon>Actinomycetes</taxon>
        <taxon>Streptosporangiales</taxon>
        <taxon>Streptosporangiaceae</taxon>
        <taxon>Streptosporangium</taxon>
    </lineage>
</organism>
<dbReference type="Pfam" id="PF00196">
    <property type="entry name" value="GerE"/>
    <property type="match status" value="1"/>
</dbReference>
<dbReference type="Gene3D" id="1.10.10.10">
    <property type="entry name" value="Winged helix-like DNA-binding domain superfamily/Winged helix DNA-binding domain"/>
    <property type="match status" value="1"/>
</dbReference>
<dbReference type="Gene3D" id="3.40.50.300">
    <property type="entry name" value="P-loop containing nucleotide triphosphate hydrolases"/>
    <property type="match status" value="1"/>
</dbReference>
<dbReference type="Proteomes" id="UP001501251">
    <property type="component" value="Unassembled WGS sequence"/>
</dbReference>
<accession>A0ABP8AZ62</accession>
<dbReference type="SUPFAM" id="SSF52540">
    <property type="entry name" value="P-loop containing nucleoside triphosphate hydrolases"/>
    <property type="match status" value="1"/>
</dbReference>
<keyword evidence="2" id="KW-0067">ATP-binding</keyword>
<evidence type="ECO:0000313" key="5">
    <source>
        <dbReference type="Proteomes" id="UP001501251"/>
    </source>
</evidence>
<dbReference type="InterPro" id="IPR036388">
    <property type="entry name" value="WH-like_DNA-bd_sf"/>
</dbReference>
<keyword evidence="1" id="KW-0547">Nucleotide-binding</keyword>